<organism evidence="2 3">
    <name type="scientific">Actinidia rufa</name>
    <dbReference type="NCBI Taxonomy" id="165716"/>
    <lineage>
        <taxon>Eukaryota</taxon>
        <taxon>Viridiplantae</taxon>
        <taxon>Streptophyta</taxon>
        <taxon>Embryophyta</taxon>
        <taxon>Tracheophyta</taxon>
        <taxon>Spermatophyta</taxon>
        <taxon>Magnoliopsida</taxon>
        <taxon>eudicotyledons</taxon>
        <taxon>Gunneridae</taxon>
        <taxon>Pentapetalae</taxon>
        <taxon>asterids</taxon>
        <taxon>Ericales</taxon>
        <taxon>Actinidiaceae</taxon>
        <taxon>Actinidia</taxon>
    </lineage>
</organism>
<feature type="compositionally biased region" description="Polar residues" evidence="1">
    <location>
        <begin position="506"/>
        <end position="519"/>
    </location>
</feature>
<sequence>MNSTLDETLGDSNPHYSRVLREKIAVKEAAHKAMEARRAAMVEASWCRILQAARIQSKEAEALLLEAEKTATEAFEAAKAIGVVMYDMPDCPQKHYEIETSSLNEGRSTTHTVTASFETAFEVDKQKLLRNISQNPDTGEGNQELSEFSSECESDTGSELESGLHNDDFSSQDLNGEKTVAEVKQRKCKKKKPFETLNMTKLVDMMLKRLRCLQEDELASLATIVATCGLNAALEEAEKSKQLNIDPSADFTSAPNLPRRISSFDGHMRRKQIEADLPSLDKFLVKRLTKLEREVQEAKNARMNEIKDESGEKPDKSNDDNTETTSDLASILVKHSSKLEKEIKEAKKNSHNMYGKEHWNSNSEMSSSEVIPDLGSILTKHSSKLEKEIEETKRNCQNLYEMKGRKLERTRRGVIRHTKQEVADLPSLDKFLVRHVSRLEREVQEAKDRREFKPTDVKNKVEKENIDLNKKEDGRLAMEQKEVALTLEPENTRNCLSEPLVVQIRQTNPEDTETLSLQDGKNERKTSQEKEKYGGASVGDCESLDQVLVKHVSRIEKEKMEMGTKEEAVNVKRKDPNTLPGIGEGSLDQILIKHKSRLEKEKIAAASQQPNDQIKQSLSRREVRDRELQEAWGGLSLGNSIRPHLSRLEQKEKIAAVSQQPNDQIKQSLSRREARDRELQETWGGLSLGNSIRPHLSRLERDKASFLIPYHRVLNQFAV</sequence>
<name>A0A7J0GN90_9ERIC</name>
<evidence type="ECO:0000313" key="2">
    <source>
        <dbReference type="EMBL" id="GFZ12255.1"/>
    </source>
</evidence>
<feature type="compositionally biased region" description="Polar residues" evidence="1">
    <location>
        <begin position="132"/>
        <end position="149"/>
    </location>
</feature>
<dbReference type="OrthoDB" id="2019579at2759"/>
<evidence type="ECO:0000256" key="1">
    <source>
        <dbReference type="SAM" id="MobiDB-lite"/>
    </source>
</evidence>
<feature type="region of interest" description="Disordered" evidence="1">
    <location>
        <begin position="132"/>
        <end position="176"/>
    </location>
</feature>
<gene>
    <name evidence="2" type="ORF">Acr_23g0006400</name>
</gene>
<dbReference type="PANTHER" id="PTHR36325">
    <property type="entry name" value="MYOSIN-2 HEAVY CHAIN-LIKE PROTEIN"/>
    <property type="match status" value="1"/>
</dbReference>
<feature type="region of interest" description="Disordered" evidence="1">
    <location>
        <begin position="506"/>
        <end position="538"/>
    </location>
</feature>
<dbReference type="PANTHER" id="PTHR36325:SF1">
    <property type="entry name" value="MYOSIN-2 HEAVY CHAIN-LIKE PROTEIN"/>
    <property type="match status" value="1"/>
</dbReference>
<keyword evidence="3" id="KW-1185">Reference proteome</keyword>
<dbReference type="Proteomes" id="UP000585474">
    <property type="component" value="Unassembled WGS sequence"/>
</dbReference>
<reference evidence="2 3" key="1">
    <citation type="submission" date="2019-07" db="EMBL/GenBank/DDBJ databases">
        <title>De Novo Assembly of kiwifruit Actinidia rufa.</title>
        <authorList>
            <person name="Sugita-Konishi S."/>
            <person name="Sato K."/>
            <person name="Mori E."/>
            <person name="Abe Y."/>
            <person name="Kisaki G."/>
            <person name="Hamano K."/>
            <person name="Suezawa K."/>
            <person name="Otani M."/>
            <person name="Fukuda T."/>
            <person name="Manabe T."/>
            <person name="Gomi K."/>
            <person name="Tabuchi M."/>
            <person name="Akimitsu K."/>
            <person name="Kataoka I."/>
        </authorList>
    </citation>
    <scope>NUCLEOTIDE SEQUENCE [LARGE SCALE GENOMIC DNA]</scope>
    <source>
        <strain evidence="3">cv. Fuchu</strain>
    </source>
</reference>
<feature type="region of interest" description="Disordered" evidence="1">
    <location>
        <begin position="296"/>
        <end position="326"/>
    </location>
</feature>
<feature type="compositionally biased region" description="Basic and acidic residues" evidence="1">
    <location>
        <begin position="520"/>
        <end position="533"/>
    </location>
</feature>
<dbReference type="EMBL" id="BJWL01000023">
    <property type="protein sequence ID" value="GFZ12255.1"/>
    <property type="molecule type" value="Genomic_DNA"/>
</dbReference>
<accession>A0A7J0GN90</accession>
<proteinExistence type="predicted"/>
<protein>
    <submittedName>
        <fullName evidence="2">Uncharacterized protein</fullName>
    </submittedName>
</protein>
<dbReference type="AlphaFoldDB" id="A0A7J0GN90"/>
<comment type="caution">
    <text evidence="2">The sequence shown here is derived from an EMBL/GenBank/DDBJ whole genome shotgun (WGS) entry which is preliminary data.</text>
</comment>
<evidence type="ECO:0000313" key="3">
    <source>
        <dbReference type="Proteomes" id="UP000585474"/>
    </source>
</evidence>
<feature type="compositionally biased region" description="Basic and acidic residues" evidence="1">
    <location>
        <begin position="296"/>
        <end position="319"/>
    </location>
</feature>